<dbReference type="InterPro" id="IPR011010">
    <property type="entry name" value="DNA_brk_join_enz"/>
</dbReference>
<dbReference type="PANTHER" id="PTHR30349">
    <property type="entry name" value="PHAGE INTEGRASE-RELATED"/>
    <property type="match status" value="1"/>
</dbReference>
<dbReference type="PROSITE" id="PS51898">
    <property type="entry name" value="TYR_RECOMBINASE"/>
    <property type="match status" value="1"/>
</dbReference>
<feature type="domain" description="Tyr recombinase" evidence="5">
    <location>
        <begin position="118"/>
        <end position="311"/>
    </location>
</feature>
<comment type="similarity">
    <text evidence="1">Belongs to the 'phage' integrase family.</text>
</comment>
<evidence type="ECO:0000313" key="7">
    <source>
        <dbReference type="EMBL" id="WLR44527.1"/>
    </source>
</evidence>
<name>A0ABY9JYR4_9BACI</name>
<evidence type="ECO:0000256" key="4">
    <source>
        <dbReference type="PROSITE-ProRule" id="PRU01248"/>
    </source>
</evidence>
<gene>
    <name evidence="7" type="ORF">LC087_19475</name>
</gene>
<dbReference type="SUPFAM" id="SSF56349">
    <property type="entry name" value="DNA breaking-rejoining enzymes"/>
    <property type="match status" value="1"/>
</dbReference>
<proteinExistence type="inferred from homology"/>
<dbReference type="RefSeq" id="WP_306021022.1">
    <property type="nucleotide sequence ID" value="NZ_CP129015.1"/>
</dbReference>
<keyword evidence="2 4" id="KW-0238">DNA-binding</keyword>
<dbReference type="Gene3D" id="1.10.150.130">
    <property type="match status" value="1"/>
</dbReference>
<keyword evidence="3" id="KW-0233">DNA recombination</keyword>
<protein>
    <submittedName>
        <fullName evidence="7">Tyrosine-type recombinase/integrase</fullName>
    </submittedName>
</protein>
<evidence type="ECO:0000256" key="1">
    <source>
        <dbReference type="ARBA" id="ARBA00008857"/>
    </source>
</evidence>
<dbReference type="Pfam" id="PF00589">
    <property type="entry name" value="Phage_integrase"/>
    <property type="match status" value="1"/>
</dbReference>
<dbReference type="Gene3D" id="1.10.443.10">
    <property type="entry name" value="Intergrase catalytic core"/>
    <property type="match status" value="1"/>
</dbReference>
<dbReference type="EMBL" id="CP129015">
    <property type="protein sequence ID" value="WLR44527.1"/>
    <property type="molecule type" value="Genomic_DNA"/>
</dbReference>
<dbReference type="InterPro" id="IPR010998">
    <property type="entry name" value="Integrase_recombinase_N"/>
</dbReference>
<keyword evidence="7" id="KW-0614">Plasmid</keyword>
<dbReference type="CDD" id="cd00397">
    <property type="entry name" value="DNA_BRE_C"/>
    <property type="match status" value="1"/>
</dbReference>
<reference evidence="7 8" key="1">
    <citation type="submission" date="2023-06" db="EMBL/GenBank/DDBJ databases">
        <title>Five Gram-positive bacteria isolated from mangrove sediments in Shenzhen, Guangdong, China.</title>
        <authorList>
            <person name="Yu S."/>
            <person name="Zheng W."/>
            <person name="Huang Y."/>
        </authorList>
    </citation>
    <scope>NUCLEOTIDE SEQUENCE [LARGE SCALE GENOMIC DNA]</scope>
    <source>
        <strain evidence="7 8">SaN35-3</strain>
        <plasmid evidence="7 8">unnamed2</plasmid>
    </source>
</reference>
<dbReference type="InterPro" id="IPR013762">
    <property type="entry name" value="Integrase-like_cat_sf"/>
</dbReference>
<organism evidence="7 8">
    <name type="scientific">Bacillus carboniphilus</name>
    <dbReference type="NCBI Taxonomy" id="86663"/>
    <lineage>
        <taxon>Bacteria</taxon>
        <taxon>Bacillati</taxon>
        <taxon>Bacillota</taxon>
        <taxon>Bacilli</taxon>
        <taxon>Bacillales</taxon>
        <taxon>Bacillaceae</taxon>
        <taxon>Bacillus</taxon>
    </lineage>
</organism>
<evidence type="ECO:0000256" key="3">
    <source>
        <dbReference type="ARBA" id="ARBA00023172"/>
    </source>
</evidence>
<evidence type="ECO:0000259" key="6">
    <source>
        <dbReference type="PROSITE" id="PS51900"/>
    </source>
</evidence>
<accession>A0ABY9JYR4</accession>
<dbReference type="InterPro" id="IPR002104">
    <property type="entry name" value="Integrase_catalytic"/>
</dbReference>
<dbReference type="Proteomes" id="UP001197974">
    <property type="component" value="Plasmid unnamed2"/>
</dbReference>
<dbReference type="InterPro" id="IPR050090">
    <property type="entry name" value="Tyrosine_recombinase_XerCD"/>
</dbReference>
<dbReference type="PANTHER" id="PTHR30349:SF41">
    <property type="entry name" value="INTEGRASE_RECOMBINASE PROTEIN MJ0367-RELATED"/>
    <property type="match status" value="1"/>
</dbReference>
<dbReference type="InterPro" id="IPR044068">
    <property type="entry name" value="CB"/>
</dbReference>
<evidence type="ECO:0000313" key="8">
    <source>
        <dbReference type="Proteomes" id="UP001197974"/>
    </source>
</evidence>
<evidence type="ECO:0000259" key="5">
    <source>
        <dbReference type="PROSITE" id="PS51898"/>
    </source>
</evidence>
<evidence type="ECO:0000256" key="2">
    <source>
        <dbReference type="ARBA" id="ARBA00023125"/>
    </source>
</evidence>
<feature type="domain" description="Core-binding (CB)" evidence="6">
    <location>
        <begin position="4"/>
        <end position="97"/>
    </location>
</feature>
<sequence>MIKINKITLADYFDHLELKGLSQSTIQTNRSSIYRFITWMKKKEPHLLKNDEISVLQKVFQKNINLFKKTAGKEMNCKVGTINLTIRHLKQCLAWLLEQKLIPDNPAEKIGYIPEDRLKTKWITDQQERQLFAELRLLLGNQKQYRKVIREYAMIALMYFTGIRVEELCHIKLTDIQINERSGWIYVYGKENKQRKIDLNKSIRKILFQYLKEYKGSLKGPYLFDSQRSEQVTTRAYMRHVIKKYERRLNMPNLTCHALRHTCLHNLVKEGVPLSTVAEIAGHLKTDGTPNVDMTLRYIKPSEEEKANAMELISWD</sequence>
<geneLocation type="plasmid" evidence="7 8">
    <name>unnamed2</name>
</geneLocation>
<keyword evidence="8" id="KW-1185">Reference proteome</keyword>
<dbReference type="PROSITE" id="PS51900">
    <property type="entry name" value="CB"/>
    <property type="match status" value="1"/>
</dbReference>